<evidence type="ECO:0000256" key="8">
    <source>
        <dbReference type="ARBA" id="ARBA00022929"/>
    </source>
</evidence>
<dbReference type="SUPFAM" id="SSF63411">
    <property type="entry name" value="LuxS/MPP-like metallohydrolase"/>
    <property type="match status" value="1"/>
</dbReference>
<comment type="catalytic activity">
    <reaction evidence="1 14">
        <text>S-(5-deoxy-D-ribos-5-yl)-L-homocysteine = (S)-4,5-dihydroxypentane-2,3-dione + L-homocysteine</text>
        <dbReference type="Rhea" id="RHEA:17753"/>
        <dbReference type="ChEBI" id="CHEBI:29484"/>
        <dbReference type="ChEBI" id="CHEBI:58195"/>
        <dbReference type="ChEBI" id="CHEBI:58199"/>
        <dbReference type="EC" id="4.4.1.21"/>
    </reaction>
</comment>
<dbReference type="STRING" id="520764.AN618_17460"/>
<reference evidence="15 16" key="1">
    <citation type="submission" date="2015-12" db="EMBL/GenBank/DDBJ databases">
        <title>Draft genome sequnece of Fervidicola ferrireducens strain Y170.</title>
        <authorList>
            <person name="Patel B.K."/>
        </authorList>
    </citation>
    <scope>NUCLEOTIDE SEQUENCE [LARGE SCALE GENOMIC DNA]</scope>
    <source>
        <strain evidence="15 16">Y170</strain>
    </source>
</reference>
<dbReference type="Pfam" id="PF02664">
    <property type="entry name" value="LuxS"/>
    <property type="match status" value="1"/>
</dbReference>
<gene>
    <name evidence="14 15" type="primary">luxS</name>
    <name evidence="15" type="ORF">AN618_17460</name>
</gene>
<comment type="cofactor">
    <cofactor evidence="14">
        <name>Fe cation</name>
        <dbReference type="ChEBI" id="CHEBI:24875"/>
    </cofactor>
    <text evidence="14">Binds 1 Fe cation per subunit.</text>
</comment>
<dbReference type="NCBIfam" id="NF002606">
    <property type="entry name" value="PRK02260.2-4"/>
    <property type="match status" value="1"/>
</dbReference>
<dbReference type="PIRSF" id="PIRSF006160">
    <property type="entry name" value="AI2"/>
    <property type="match status" value="1"/>
</dbReference>
<dbReference type="InterPro" id="IPR011249">
    <property type="entry name" value="Metalloenz_LuxS/M16"/>
</dbReference>
<dbReference type="EMBL" id="LOED01000023">
    <property type="protein sequence ID" value="KXG75836.1"/>
    <property type="molecule type" value="Genomic_DNA"/>
</dbReference>
<dbReference type="InParanoid" id="A0A140L5L1"/>
<proteinExistence type="inferred from homology"/>
<evidence type="ECO:0000256" key="5">
    <source>
        <dbReference type="ARBA" id="ARBA00015130"/>
    </source>
</evidence>
<feature type="binding site" evidence="14">
    <location>
        <position position="120"/>
    </location>
    <ligand>
        <name>Fe cation</name>
        <dbReference type="ChEBI" id="CHEBI:24875"/>
    </ligand>
</feature>
<protein>
    <recommendedName>
        <fullName evidence="5 14">S-ribosylhomocysteine lyase</fullName>
        <ecNumber evidence="4 14">4.4.1.21</ecNumber>
    </recommendedName>
    <alternativeName>
        <fullName evidence="12 14">AI-2 synthesis protein</fullName>
    </alternativeName>
    <alternativeName>
        <fullName evidence="13 14">Autoinducer-2 production protein LuxS</fullName>
    </alternativeName>
</protein>
<dbReference type="GO" id="GO:0043768">
    <property type="term" value="F:S-ribosylhomocysteine lyase activity"/>
    <property type="evidence" value="ECO:0007669"/>
    <property type="project" value="UniProtKB-UniRule"/>
</dbReference>
<organism evidence="15 16">
    <name type="scientific">Fervidicola ferrireducens</name>
    <dbReference type="NCBI Taxonomy" id="520764"/>
    <lineage>
        <taxon>Bacteria</taxon>
        <taxon>Bacillati</taxon>
        <taxon>Bacillota</taxon>
        <taxon>Clostridia</taxon>
        <taxon>Thermosediminibacterales</taxon>
        <taxon>Thermosediminibacteraceae</taxon>
        <taxon>Fervidicola</taxon>
    </lineage>
</organism>
<dbReference type="EC" id="4.4.1.21" evidence="4 14"/>
<dbReference type="PATRIC" id="fig|520764.3.peg.1879"/>
<feature type="binding site" evidence="14">
    <location>
        <position position="57"/>
    </location>
    <ligand>
        <name>Fe cation</name>
        <dbReference type="ChEBI" id="CHEBI:24875"/>
    </ligand>
</feature>
<sequence>MKVESFEFNHTKVKAPYVRLAAVEEGPKGDLVAKYDLRFITPNKGAISTGGIHTLEHLLAGLLREELDGVIDVSPMGCRTGFYLIKFGRTPLSEIKKALENALEKVLKAEEVPAANEVQCGNFKDHSLVDAKNAAKMVLEEGISLFEFTD</sequence>
<dbReference type="PANTHER" id="PTHR35799:SF1">
    <property type="entry name" value="S-RIBOSYLHOMOCYSTEINE LYASE"/>
    <property type="match status" value="1"/>
</dbReference>
<dbReference type="HAMAP" id="MF_00091">
    <property type="entry name" value="LuxS"/>
    <property type="match status" value="1"/>
</dbReference>
<accession>A0A140L5L1</accession>
<evidence type="ECO:0000256" key="11">
    <source>
        <dbReference type="ARBA" id="ARBA00024654"/>
    </source>
</evidence>
<keyword evidence="10 14" id="KW-0456">Lyase</keyword>
<dbReference type="GO" id="GO:0005506">
    <property type="term" value="F:iron ion binding"/>
    <property type="evidence" value="ECO:0007669"/>
    <property type="project" value="InterPro"/>
</dbReference>
<comment type="caution">
    <text evidence="15">The sequence shown here is derived from an EMBL/GenBank/DDBJ whole genome shotgun (WGS) entry which is preliminary data.</text>
</comment>
<evidence type="ECO:0000256" key="10">
    <source>
        <dbReference type="ARBA" id="ARBA00023239"/>
    </source>
</evidence>
<evidence type="ECO:0000313" key="16">
    <source>
        <dbReference type="Proteomes" id="UP000070427"/>
    </source>
</evidence>
<dbReference type="InterPro" id="IPR037005">
    <property type="entry name" value="LuxS_sf"/>
</dbReference>
<evidence type="ECO:0000256" key="1">
    <source>
        <dbReference type="ARBA" id="ARBA00000297"/>
    </source>
</evidence>
<dbReference type="AlphaFoldDB" id="A0A140L5L1"/>
<dbReference type="InterPro" id="IPR003815">
    <property type="entry name" value="S-ribosylhomocysteinase"/>
</dbReference>
<comment type="similarity">
    <text evidence="2 14">Belongs to the LuxS family.</text>
</comment>
<dbReference type="Proteomes" id="UP000070427">
    <property type="component" value="Unassembled WGS sequence"/>
</dbReference>
<dbReference type="GO" id="GO:0009372">
    <property type="term" value="P:quorum sensing"/>
    <property type="evidence" value="ECO:0007669"/>
    <property type="project" value="UniProtKB-UniRule"/>
</dbReference>
<keyword evidence="16" id="KW-1185">Reference proteome</keyword>
<comment type="function">
    <text evidence="11 14">Involved in the synthesis of autoinducer 2 (AI-2) which is secreted by bacteria and is used to communicate both the cell density and the metabolic potential of the environment. The regulation of gene expression in response to changes in cell density is called quorum sensing. Catalyzes the transformation of S-ribosylhomocysteine (RHC) to homocysteine (HC) and 4,5-dihydroxy-2,3-pentadione (DPD).</text>
</comment>
<comment type="subunit">
    <text evidence="3 14">Homodimer.</text>
</comment>
<evidence type="ECO:0000256" key="4">
    <source>
        <dbReference type="ARBA" id="ARBA00012240"/>
    </source>
</evidence>
<keyword evidence="9 14" id="KW-0408">Iron</keyword>
<evidence type="ECO:0000313" key="15">
    <source>
        <dbReference type="EMBL" id="KXG75836.1"/>
    </source>
</evidence>
<keyword evidence="8 14" id="KW-0071">Autoinducer synthesis</keyword>
<evidence type="ECO:0000256" key="12">
    <source>
        <dbReference type="ARBA" id="ARBA00030600"/>
    </source>
</evidence>
<evidence type="ECO:0000256" key="3">
    <source>
        <dbReference type="ARBA" id="ARBA00011738"/>
    </source>
</evidence>
<dbReference type="Gene3D" id="3.30.1360.80">
    <property type="entry name" value="S-ribosylhomocysteinase (LuxS)"/>
    <property type="match status" value="1"/>
</dbReference>
<evidence type="ECO:0000256" key="14">
    <source>
        <dbReference type="HAMAP-Rule" id="MF_00091"/>
    </source>
</evidence>
<evidence type="ECO:0000256" key="9">
    <source>
        <dbReference type="ARBA" id="ARBA00023004"/>
    </source>
</evidence>
<keyword evidence="6 14" id="KW-0673">Quorum sensing</keyword>
<evidence type="ECO:0000256" key="2">
    <source>
        <dbReference type="ARBA" id="ARBA00007311"/>
    </source>
</evidence>
<dbReference type="PRINTS" id="PR01487">
    <property type="entry name" value="LUXSPROTEIN"/>
</dbReference>
<feature type="binding site" evidence="14">
    <location>
        <position position="53"/>
    </location>
    <ligand>
        <name>Fe cation</name>
        <dbReference type="ChEBI" id="CHEBI:24875"/>
    </ligand>
</feature>
<name>A0A140L5L1_9FIRM</name>
<evidence type="ECO:0000256" key="13">
    <source>
        <dbReference type="ARBA" id="ARBA00031777"/>
    </source>
</evidence>
<keyword evidence="7 14" id="KW-0479">Metal-binding</keyword>
<evidence type="ECO:0000256" key="6">
    <source>
        <dbReference type="ARBA" id="ARBA00022654"/>
    </source>
</evidence>
<evidence type="ECO:0000256" key="7">
    <source>
        <dbReference type="ARBA" id="ARBA00022723"/>
    </source>
</evidence>
<dbReference type="FunCoup" id="A0A140L5L1">
    <property type="interactions" value="99"/>
</dbReference>
<dbReference type="PANTHER" id="PTHR35799">
    <property type="entry name" value="S-RIBOSYLHOMOCYSTEINE LYASE"/>
    <property type="match status" value="1"/>
</dbReference>